<dbReference type="OrthoDB" id="5493262at2"/>
<organism evidence="1 2">
    <name type="scientific">Amycolatopsis pithecellobii</name>
    <dbReference type="NCBI Taxonomy" id="664692"/>
    <lineage>
        <taxon>Bacteria</taxon>
        <taxon>Bacillati</taxon>
        <taxon>Actinomycetota</taxon>
        <taxon>Actinomycetes</taxon>
        <taxon>Pseudonocardiales</taxon>
        <taxon>Pseudonocardiaceae</taxon>
        <taxon>Amycolatopsis</taxon>
    </lineage>
</organism>
<evidence type="ECO:0000313" key="2">
    <source>
        <dbReference type="Proteomes" id="UP000440096"/>
    </source>
</evidence>
<evidence type="ECO:0008006" key="3">
    <source>
        <dbReference type="Google" id="ProtNLM"/>
    </source>
</evidence>
<sequence length="77" mass="8573">MSGAEAGLVVAERFFRSFESGDFQTLERILAVDAKIWHNDGNGEQSRADNLETLKLIHANIESYAGRFPTAMSAAWR</sequence>
<dbReference type="Proteomes" id="UP000440096">
    <property type="component" value="Unassembled WGS sequence"/>
</dbReference>
<gene>
    <name evidence="1" type="ORF">GKO32_21650</name>
</gene>
<dbReference type="EMBL" id="WMBA01000036">
    <property type="protein sequence ID" value="MTD56556.1"/>
    <property type="molecule type" value="Genomic_DNA"/>
</dbReference>
<dbReference type="RefSeq" id="WP_154758719.1">
    <property type="nucleotide sequence ID" value="NZ_WMBA01000036.1"/>
</dbReference>
<name>A0A6N7Z887_9PSEU</name>
<dbReference type="AlphaFoldDB" id="A0A6N7Z887"/>
<comment type="caution">
    <text evidence="1">The sequence shown here is derived from an EMBL/GenBank/DDBJ whole genome shotgun (WGS) entry which is preliminary data.</text>
</comment>
<reference evidence="1 2" key="1">
    <citation type="submission" date="2019-11" db="EMBL/GenBank/DDBJ databases">
        <title>Draft genome of Amycolatopsis RM579.</title>
        <authorList>
            <person name="Duangmal K."/>
            <person name="Mingma R."/>
        </authorList>
    </citation>
    <scope>NUCLEOTIDE SEQUENCE [LARGE SCALE GENOMIC DNA]</scope>
    <source>
        <strain evidence="1 2">RM579</strain>
    </source>
</reference>
<protein>
    <recommendedName>
        <fullName evidence="3">SnoaL-like domain-containing protein</fullName>
    </recommendedName>
</protein>
<keyword evidence="2" id="KW-1185">Reference proteome</keyword>
<evidence type="ECO:0000313" key="1">
    <source>
        <dbReference type="EMBL" id="MTD56556.1"/>
    </source>
</evidence>
<proteinExistence type="predicted"/>
<accession>A0A6N7Z887</accession>